<dbReference type="Proteomes" id="UP000075515">
    <property type="component" value="Unassembled WGS sequence"/>
</dbReference>
<gene>
    <name evidence="2" type="ORF">BE18_39525</name>
</gene>
<sequence length="99" mass="10208">MSTLRKVHLGLGLAFVTALGFVAGPVFADTPSEDESVGEAASALSYSCTMSGPPGYRADAILTVLPNGTCRRDRTGVPGLVTTPSCHEVARTIGCILIN</sequence>
<dbReference type="AlphaFoldDB" id="A0A150SJI2"/>
<comment type="caution">
    <text evidence="2">The sequence shown here is derived from an EMBL/GenBank/DDBJ whole genome shotgun (WGS) entry which is preliminary data.</text>
</comment>
<evidence type="ECO:0000313" key="3">
    <source>
        <dbReference type="Proteomes" id="UP000075515"/>
    </source>
</evidence>
<name>A0A150SJI2_SORCE</name>
<evidence type="ECO:0008006" key="4">
    <source>
        <dbReference type="Google" id="ProtNLM"/>
    </source>
</evidence>
<reference evidence="2 3" key="1">
    <citation type="submission" date="2014-02" db="EMBL/GenBank/DDBJ databases">
        <title>The small core and large imbalanced accessory genome model reveals a collaborative survival strategy of Sorangium cellulosum strains in nature.</title>
        <authorList>
            <person name="Han K."/>
            <person name="Peng R."/>
            <person name="Blom J."/>
            <person name="Li Y.-Z."/>
        </authorList>
    </citation>
    <scope>NUCLEOTIDE SEQUENCE [LARGE SCALE GENOMIC DNA]</scope>
    <source>
        <strain evidence="2 3">So0149</strain>
    </source>
</reference>
<protein>
    <recommendedName>
        <fullName evidence="4">Secreted protein</fullName>
    </recommendedName>
</protein>
<accession>A0A150SJI2</accession>
<dbReference type="EMBL" id="JEMC01001912">
    <property type="protein sequence ID" value="KYF92626.1"/>
    <property type="molecule type" value="Genomic_DNA"/>
</dbReference>
<feature type="chain" id="PRO_5010449806" description="Secreted protein" evidence="1">
    <location>
        <begin position="29"/>
        <end position="99"/>
    </location>
</feature>
<evidence type="ECO:0000313" key="2">
    <source>
        <dbReference type="EMBL" id="KYF92626.1"/>
    </source>
</evidence>
<proteinExistence type="predicted"/>
<feature type="signal peptide" evidence="1">
    <location>
        <begin position="1"/>
        <end position="28"/>
    </location>
</feature>
<keyword evidence="1" id="KW-0732">Signal</keyword>
<evidence type="ECO:0000256" key="1">
    <source>
        <dbReference type="SAM" id="SignalP"/>
    </source>
</evidence>
<organism evidence="2 3">
    <name type="scientific">Sorangium cellulosum</name>
    <name type="common">Polyangium cellulosum</name>
    <dbReference type="NCBI Taxonomy" id="56"/>
    <lineage>
        <taxon>Bacteria</taxon>
        <taxon>Pseudomonadati</taxon>
        <taxon>Myxococcota</taxon>
        <taxon>Polyangia</taxon>
        <taxon>Polyangiales</taxon>
        <taxon>Polyangiaceae</taxon>
        <taxon>Sorangium</taxon>
    </lineage>
</organism>